<protein>
    <submittedName>
        <fullName evidence="1">Uncharacterized protein</fullName>
    </submittedName>
</protein>
<accession>A0ABN8IZ44</accession>
<keyword evidence="2" id="KW-1185">Reference proteome</keyword>
<reference evidence="1" key="1">
    <citation type="submission" date="2022-03" db="EMBL/GenBank/DDBJ databases">
        <authorList>
            <person name="Martin H S."/>
        </authorList>
    </citation>
    <scope>NUCLEOTIDE SEQUENCE</scope>
</reference>
<name>A0ABN8IZ44_9NEOP</name>
<gene>
    <name evidence="1" type="ORF">IPOD504_LOCUS13914</name>
</gene>
<sequence length="110" mass="12100">MWATGSRPEGLFLGAKKFPTAAPPLIFPNATGEADFECKARLRELTSGRNCDYCSGELVPDLRIFQLIISANPRRHLGFNPGVLLCPPPPTAPDCDTLIPYERLKSPVYL</sequence>
<dbReference type="EMBL" id="OW152816">
    <property type="protein sequence ID" value="CAH2067524.1"/>
    <property type="molecule type" value="Genomic_DNA"/>
</dbReference>
<evidence type="ECO:0000313" key="1">
    <source>
        <dbReference type="EMBL" id="CAH2067524.1"/>
    </source>
</evidence>
<organism evidence="1 2">
    <name type="scientific">Iphiclides podalirius</name>
    <name type="common">scarce swallowtail</name>
    <dbReference type="NCBI Taxonomy" id="110791"/>
    <lineage>
        <taxon>Eukaryota</taxon>
        <taxon>Metazoa</taxon>
        <taxon>Ecdysozoa</taxon>
        <taxon>Arthropoda</taxon>
        <taxon>Hexapoda</taxon>
        <taxon>Insecta</taxon>
        <taxon>Pterygota</taxon>
        <taxon>Neoptera</taxon>
        <taxon>Endopterygota</taxon>
        <taxon>Lepidoptera</taxon>
        <taxon>Glossata</taxon>
        <taxon>Ditrysia</taxon>
        <taxon>Papilionoidea</taxon>
        <taxon>Papilionidae</taxon>
        <taxon>Papilioninae</taxon>
        <taxon>Iphiclides</taxon>
    </lineage>
</organism>
<evidence type="ECO:0000313" key="2">
    <source>
        <dbReference type="Proteomes" id="UP000837857"/>
    </source>
</evidence>
<dbReference type="Proteomes" id="UP000837857">
    <property type="component" value="Chromosome 4"/>
</dbReference>
<proteinExistence type="predicted"/>
<feature type="non-terminal residue" evidence="1">
    <location>
        <position position="1"/>
    </location>
</feature>